<evidence type="ECO:0008006" key="3">
    <source>
        <dbReference type="Google" id="ProtNLM"/>
    </source>
</evidence>
<evidence type="ECO:0000313" key="2">
    <source>
        <dbReference type="Proteomes" id="UP000289238"/>
    </source>
</evidence>
<dbReference type="Proteomes" id="UP000289238">
    <property type="component" value="Unassembled WGS sequence"/>
</dbReference>
<comment type="caution">
    <text evidence="1">The sequence shown here is derived from an EMBL/GenBank/DDBJ whole genome shotgun (WGS) entry which is preliminary data.</text>
</comment>
<keyword evidence="2" id="KW-1185">Reference proteome</keyword>
<dbReference type="EMBL" id="QOVM01000001">
    <property type="protein sequence ID" value="RXG24500.1"/>
    <property type="molecule type" value="Genomic_DNA"/>
</dbReference>
<dbReference type="RefSeq" id="WP_128756237.1">
    <property type="nucleotide sequence ID" value="NZ_QOVM01000001.1"/>
</dbReference>
<proteinExistence type="predicted"/>
<name>A0A4Q0PCF3_9FLAO</name>
<dbReference type="PROSITE" id="PS51257">
    <property type="entry name" value="PROKAR_LIPOPROTEIN"/>
    <property type="match status" value="1"/>
</dbReference>
<protein>
    <recommendedName>
        <fullName evidence="3">Lipoprotein</fullName>
    </recommendedName>
</protein>
<gene>
    <name evidence="1" type="ORF">DSM00_289</name>
</gene>
<dbReference type="OrthoDB" id="1144014at2"/>
<reference evidence="1 2" key="1">
    <citation type="submission" date="2018-07" db="EMBL/GenBank/DDBJ databases">
        <title>Leeuwenhoekiella genomics.</title>
        <authorList>
            <person name="Tahon G."/>
            <person name="Willems A."/>
        </authorList>
    </citation>
    <scope>NUCLEOTIDE SEQUENCE [LARGE SCALE GENOMIC DNA]</scope>
    <source>
        <strain evidence="1 2">LMG 22550</strain>
    </source>
</reference>
<organism evidence="1 2">
    <name type="scientific">Leeuwenhoekiella aequorea</name>
    <dbReference type="NCBI Taxonomy" id="283736"/>
    <lineage>
        <taxon>Bacteria</taxon>
        <taxon>Pseudomonadati</taxon>
        <taxon>Bacteroidota</taxon>
        <taxon>Flavobacteriia</taxon>
        <taxon>Flavobacteriales</taxon>
        <taxon>Flavobacteriaceae</taxon>
        <taxon>Leeuwenhoekiella</taxon>
    </lineage>
</organism>
<sequence>MKKHIFVFVGFIIFLGCKEKLDSKAASPTVIQEETVQENVYTVEEIYRLAEAKSIEDTFAEEDLLETKQWIEEGSIEVVTLKVFPNTPRELLINYTDINKSIVHSIEVYAYDSPWKSETGIYMGMPLNELEALNKKSLRFYGYEWDYAGAVDFEKGALASEILFVYLGTDGDVDMPKEFIGSDITITAEQAKQHNIDFKVTGLMYRPKK</sequence>
<evidence type="ECO:0000313" key="1">
    <source>
        <dbReference type="EMBL" id="RXG24500.1"/>
    </source>
</evidence>
<accession>A0A4Q0PCF3</accession>
<dbReference type="AlphaFoldDB" id="A0A4Q0PCF3"/>